<sequence length="507" mass="57101">MPTFSELPTETKLNVFAFLRNNTDRARSCLVSRDWLTCMAPLQWKILEIKPDTVTAENLAAILNPKSNIIKNIRYINIKHQPHDCQDRYSPELEAVVQIIITALPRNSLRGIMSLLPISLSVMIQLLQCQQTMRTLYASVDSTTYNFPVKYDSVAYTTWVEPALTKLEELIVYIRDDVPDSYKAGAALINSSNEIRSLSIWASGDRARMESETERLNIFQGINTITLDFEPLQLLHLQLCSLNLVAPPTLAKYVNLQTLRGLRLFRCGNIVPVITSLASSLSESAALDTLEIVVFDEEDKITQAIEKLLGSFSELKGLWLDMEDARMIDTLGSNFEILTINNVQRASTEFEAFLVRMDEATYFAHALTTLKEIITSHRSLRLLRMFTLPVIDYGKPENPTVANTVGITDEEVYATQAIMHKLATSVMRQLRCRGSNVSRISIQPGYNCWETRPECDENRHVWPEYYYLRGHTLDVTGAGSVTAVPVSWNNLGLASGINVVNNSGWGI</sequence>
<name>Q0V385_PHANO</name>
<dbReference type="Proteomes" id="UP000001055">
    <property type="component" value="Unassembled WGS sequence"/>
</dbReference>
<reference evidence="2" key="1">
    <citation type="journal article" date="2007" name="Plant Cell">
        <title>Dothideomycete-plant interactions illuminated by genome sequencing and EST analysis of the wheat pathogen Stagonospora nodorum.</title>
        <authorList>
            <person name="Hane J.K."/>
            <person name="Lowe R.G."/>
            <person name="Solomon P.S."/>
            <person name="Tan K.C."/>
            <person name="Schoch C.L."/>
            <person name="Spatafora J.W."/>
            <person name="Crous P.W."/>
            <person name="Kodira C."/>
            <person name="Birren B.W."/>
            <person name="Galagan J.E."/>
            <person name="Torriani S.F."/>
            <person name="McDonald B.A."/>
            <person name="Oliver R.P."/>
        </authorList>
    </citation>
    <scope>NUCLEOTIDE SEQUENCE [LARGE SCALE GENOMIC DNA]</scope>
    <source>
        <strain evidence="2">SN15 / ATCC MYA-4574 / FGSC 10173</strain>
    </source>
</reference>
<dbReference type="SUPFAM" id="SSF81383">
    <property type="entry name" value="F-box domain"/>
    <property type="match status" value="1"/>
</dbReference>
<evidence type="ECO:0000313" key="2">
    <source>
        <dbReference type="Proteomes" id="UP000001055"/>
    </source>
</evidence>
<dbReference type="VEuPathDB" id="FungiDB:JI435_433940"/>
<dbReference type="InParanoid" id="Q0V385"/>
<gene>
    <name evidence="1" type="ORF">SNOG_01529</name>
</gene>
<organism evidence="1 2">
    <name type="scientific">Phaeosphaeria nodorum (strain SN15 / ATCC MYA-4574 / FGSC 10173)</name>
    <name type="common">Glume blotch fungus</name>
    <name type="synonym">Parastagonospora nodorum</name>
    <dbReference type="NCBI Taxonomy" id="321614"/>
    <lineage>
        <taxon>Eukaryota</taxon>
        <taxon>Fungi</taxon>
        <taxon>Dikarya</taxon>
        <taxon>Ascomycota</taxon>
        <taxon>Pezizomycotina</taxon>
        <taxon>Dothideomycetes</taxon>
        <taxon>Pleosporomycetidae</taxon>
        <taxon>Pleosporales</taxon>
        <taxon>Pleosporineae</taxon>
        <taxon>Phaeosphaeriaceae</taxon>
        <taxon>Parastagonospora</taxon>
    </lineage>
</organism>
<proteinExistence type="predicted"/>
<accession>Q0V385</accession>
<dbReference type="RefSeq" id="XP_001792167.1">
    <property type="nucleotide sequence ID" value="XM_001792115.1"/>
</dbReference>
<dbReference type="EMBL" id="CH445326">
    <property type="protein sequence ID" value="EAT91178.2"/>
    <property type="molecule type" value="Genomic_DNA"/>
</dbReference>
<dbReference type="KEGG" id="pno:SNOG_01529"/>
<evidence type="ECO:0008006" key="3">
    <source>
        <dbReference type="Google" id="ProtNLM"/>
    </source>
</evidence>
<evidence type="ECO:0000313" key="1">
    <source>
        <dbReference type="EMBL" id="EAT91178.2"/>
    </source>
</evidence>
<dbReference type="GeneID" id="5969012"/>
<dbReference type="InterPro" id="IPR036047">
    <property type="entry name" value="F-box-like_dom_sf"/>
</dbReference>
<dbReference type="AlphaFoldDB" id="Q0V385"/>
<protein>
    <recommendedName>
        <fullName evidence="3">F-box domain-containing protein</fullName>
    </recommendedName>
</protein>